<feature type="domain" description="Copper amine oxidase-like N-terminal" evidence="5">
    <location>
        <begin position="60"/>
        <end position="98"/>
    </location>
</feature>
<dbReference type="PRINTS" id="PR00068">
    <property type="entry name" value="CUZNDISMTASE"/>
</dbReference>
<proteinExistence type="inferred from homology"/>
<name>A0A172ZFM3_9BACL</name>
<feature type="region of interest" description="Disordered" evidence="2">
    <location>
        <begin position="153"/>
        <end position="174"/>
    </location>
</feature>
<evidence type="ECO:0000259" key="4">
    <source>
        <dbReference type="Pfam" id="PF00080"/>
    </source>
</evidence>
<evidence type="ECO:0000256" key="3">
    <source>
        <dbReference type="SAM" id="SignalP"/>
    </source>
</evidence>
<reference evidence="7" key="1">
    <citation type="submission" date="2015-10" db="EMBL/GenBank/DDBJ databases">
        <title>Genome of Paenibacillus bovis sp. nov.</title>
        <authorList>
            <person name="Wu Z."/>
            <person name="Gao C."/>
            <person name="Liu Z."/>
            <person name="Zheng H."/>
        </authorList>
    </citation>
    <scope>NUCLEOTIDE SEQUENCE [LARGE SCALE GENOMIC DNA]</scope>
    <source>
        <strain evidence="7">BD3526</strain>
    </source>
</reference>
<sequence>MTKSFGKKHLLFSFLGGAVFFSGITYAADMQVTPNTEPLNFYMNGEARQTSATFNNQGTMVPQSFVYSGTTYVPIRHMSELMGQNMYWDGPTSTISVGHPVVQMMDVKGNSIGTITLTQQEDGVLAQVNVSKLPAGKHGFHVHQSPIKNNDFATAGSHLNPTGKEHGHLNPNGLHLGDFQNLEVAADGTAQVEMKLAGASLSKGDEHSILGTSLIIHGDEDDQKSDPSGNSGDRIAGGNIPQ</sequence>
<dbReference type="Pfam" id="PF07833">
    <property type="entry name" value="Cu_amine_oxidN1"/>
    <property type="match status" value="1"/>
</dbReference>
<keyword evidence="7" id="KW-1185">Reference proteome</keyword>
<evidence type="ECO:0000256" key="2">
    <source>
        <dbReference type="SAM" id="MobiDB-lite"/>
    </source>
</evidence>
<evidence type="ECO:0000259" key="5">
    <source>
        <dbReference type="Pfam" id="PF07833"/>
    </source>
</evidence>
<evidence type="ECO:0000256" key="1">
    <source>
        <dbReference type="ARBA" id="ARBA00010457"/>
    </source>
</evidence>
<evidence type="ECO:0000313" key="6">
    <source>
        <dbReference type="EMBL" id="ANF96408.1"/>
    </source>
</evidence>
<dbReference type="AlphaFoldDB" id="A0A172ZFM3"/>
<protein>
    <submittedName>
        <fullName evidence="6">Superoxide dismutase</fullName>
    </submittedName>
</protein>
<dbReference type="CDD" id="cd00305">
    <property type="entry name" value="Cu-Zn_Superoxide_Dismutase"/>
    <property type="match status" value="1"/>
</dbReference>
<dbReference type="Pfam" id="PF00080">
    <property type="entry name" value="Sod_Cu"/>
    <property type="match status" value="1"/>
</dbReference>
<feature type="signal peptide" evidence="3">
    <location>
        <begin position="1"/>
        <end position="27"/>
    </location>
</feature>
<dbReference type="SUPFAM" id="SSF49329">
    <property type="entry name" value="Cu,Zn superoxide dismutase-like"/>
    <property type="match status" value="1"/>
</dbReference>
<feature type="domain" description="Superoxide dismutase copper/zinc binding" evidence="4">
    <location>
        <begin position="113"/>
        <end position="240"/>
    </location>
</feature>
<keyword evidence="3" id="KW-0732">Signal</keyword>
<accession>A0A172ZFM3</accession>
<dbReference type="GO" id="GO:0006801">
    <property type="term" value="P:superoxide metabolic process"/>
    <property type="evidence" value="ECO:0007669"/>
    <property type="project" value="InterPro"/>
</dbReference>
<dbReference type="InterPro" id="IPR001424">
    <property type="entry name" value="SOD_Cu_Zn_dom"/>
</dbReference>
<evidence type="ECO:0000313" key="7">
    <source>
        <dbReference type="Proteomes" id="UP000078148"/>
    </source>
</evidence>
<dbReference type="OrthoDB" id="9792957at2"/>
<dbReference type="PANTHER" id="PTHR10003">
    <property type="entry name" value="SUPEROXIDE DISMUTASE CU-ZN -RELATED"/>
    <property type="match status" value="1"/>
</dbReference>
<dbReference type="Proteomes" id="UP000078148">
    <property type="component" value="Chromosome"/>
</dbReference>
<dbReference type="Gene3D" id="2.60.40.200">
    <property type="entry name" value="Superoxide dismutase, copper/zinc binding domain"/>
    <property type="match status" value="1"/>
</dbReference>
<feature type="chain" id="PRO_5008005845" evidence="3">
    <location>
        <begin position="28"/>
        <end position="242"/>
    </location>
</feature>
<feature type="region of interest" description="Disordered" evidence="2">
    <location>
        <begin position="217"/>
        <end position="242"/>
    </location>
</feature>
<dbReference type="InterPro" id="IPR024134">
    <property type="entry name" value="SOD_Cu/Zn_/chaperone"/>
</dbReference>
<dbReference type="InterPro" id="IPR036423">
    <property type="entry name" value="SOD-like_Cu/Zn_dom_sf"/>
</dbReference>
<dbReference type="RefSeq" id="WP_060534228.1">
    <property type="nucleotide sequence ID" value="NZ_CP013023.1"/>
</dbReference>
<dbReference type="EMBL" id="CP013023">
    <property type="protein sequence ID" value="ANF96408.1"/>
    <property type="molecule type" value="Genomic_DNA"/>
</dbReference>
<dbReference type="InterPro" id="IPR012854">
    <property type="entry name" value="Cu_amine_oxidase-like_N"/>
</dbReference>
<dbReference type="GO" id="GO:0005507">
    <property type="term" value="F:copper ion binding"/>
    <property type="evidence" value="ECO:0007669"/>
    <property type="project" value="InterPro"/>
</dbReference>
<dbReference type="STRING" id="1616788.AR543_10595"/>
<gene>
    <name evidence="6" type="ORF">AR543_10595</name>
</gene>
<dbReference type="KEGG" id="pbv:AR543_10595"/>
<comment type="similarity">
    <text evidence="1">Belongs to the Cu-Zn superoxide dismutase family.</text>
</comment>
<organism evidence="6 7">
    <name type="scientific">Paenibacillus bovis</name>
    <dbReference type="NCBI Taxonomy" id="1616788"/>
    <lineage>
        <taxon>Bacteria</taxon>
        <taxon>Bacillati</taxon>
        <taxon>Bacillota</taxon>
        <taxon>Bacilli</taxon>
        <taxon>Bacillales</taxon>
        <taxon>Paenibacillaceae</taxon>
        <taxon>Paenibacillus</taxon>
    </lineage>
</organism>
<reference evidence="6 7" key="2">
    <citation type="journal article" date="2016" name="Int. J. Syst. Evol. Microbiol.">
        <title>Paenibacillus bovis sp. nov., isolated from raw yak (Bos grunniens) milk.</title>
        <authorList>
            <person name="Gao C."/>
            <person name="Han J."/>
            <person name="Liu Z."/>
            <person name="Xu X."/>
            <person name="Hang F."/>
            <person name="Wu Z."/>
        </authorList>
    </citation>
    <scope>NUCLEOTIDE SEQUENCE [LARGE SCALE GENOMIC DNA]</scope>
    <source>
        <strain evidence="6 7">BD3526</strain>
    </source>
</reference>